<gene>
    <name evidence="1" type="ORF">SAMN04488552_1137</name>
</gene>
<dbReference type="STRING" id="1250231.SAMN04488552_1137"/>
<evidence type="ECO:0008006" key="3">
    <source>
        <dbReference type="Google" id="ProtNLM"/>
    </source>
</evidence>
<dbReference type="EMBL" id="LT629745">
    <property type="protein sequence ID" value="SDR81301.1"/>
    <property type="molecule type" value="Genomic_DNA"/>
</dbReference>
<evidence type="ECO:0000313" key="2">
    <source>
        <dbReference type="Proteomes" id="UP000198858"/>
    </source>
</evidence>
<protein>
    <recommendedName>
        <fullName evidence="3">DUF4437 domain-containing protein</fullName>
    </recommendedName>
</protein>
<dbReference type="InterPro" id="IPR014710">
    <property type="entry name" value="RmlC-like_jellyroll"/>
</dbReference>
<dbReference type="AlphaFoldDB" id="A0A1H1M3E7"/>
<dbReference type="Proteomes" id="UP000198858">
    <property type="component" value="Chromosome I"/>
</dbReference>
<accession>A0A1H1M3E7</accession>
<organism evidence="1 2">
    <name type="scientific">Christiangramia echinicola</name>
    <dbReference type="NCBI Taxonomy" id="279359"/>
    <lineage>
        <taxon>Bacteria</taxon>
        <taxon>Pseudomonadati</taxon>
        <taxon>Bacteroidota</taxon>
        <taxon>Flavobacteriia</taxon>
        <taxon>Flavobacteriales</taxon>
        <taxon>Flavobacteriaceae</taxon>
        <taxon>Christiangramia</taxon>
    </lineage>
</organism>
<keyword evidence="2" id="KW-1185">Reference proteome</keyword>
<dbReference type="Pfam" id="PF14499">
    <property type="entry name" value="DUF4437"/>
    <property type="match status" value="1"/>
</dbReference>
<proteinExistence type="predicted"/>
<reference evidence="1 2" key="1">
    <citation type="submission" date="2016-10" db="EMBL/GenBank/DDBJ databases">
        <authorList>
            <person name="Varghese N."/>
            <person name="Submissions S."/>
        </authorList>
    </citation>
    <scope>NUCLEOTIDE SEQUENCE [LARGE SCALE GENOMIC DNA]</scope>
    <source>
        <strain evidence="1 2">Mar_2010_102</strain>
    </source>
</reference>
<sequence>MNLRIEHITLIFSFLFLASCKNDRPVKSETENNSFEQIQNPTNKVLLSSEIEWEKLNPARGDQSPQAGTIWGDRNGEVATGFLAKFVDGFSSPPHIHNVTYRAVVIKGSIHNDDPEAENMWMKPVSFWTQPQGESHITSAKGEENIALVEIDKGPYLVKSSEEAYDNGERPINIHTSNVVWLNSKKSNWLDPNSETEISFLWDDNGSRGLFLKLPEAFNGTIKTDGSVLHSVVIQGELNYKLPQDQKIKVLNTGSYFGATSKAVHNISNNSDNDIILYVRTNGNIKVE</sequence>
<evidence type="ECO:0000313" key="1">
    <source>
        <dbReference type="EMBL" id="SDR81301.1"/>
    </source>
</evidence>
<dbReference type="InterPro" id="IPR028013">
    <property type="entry name" value="DUF4437"/>
</dbReference>
<dbReference type="SUPFAM" id="SSF51182">
    <property type="entry name" value="RmlC-like cupins"/>
    <property type="match status" value="1"/>
</dbReference>
<name>A0A1H1M3E7_9FLAO</name>
<dbReference type="CDD" id="cd06989">
    <property type="entry name" value="cupin_DRT102"/>
    <property type="match status" value="1"/>
</dbReference>
<dbReference type="InterPro" id="IPR011051">
    <property type="entry name" value="RmlC_Cupin_sf"/>
</dbReference>
<dbReference type="PROSITE" id="PS51257">
    <property type="entry name" value="PROKAR_LIPOPROTEIN"/>
    <property type="match status" value="1"/>
</dbReference>
<dbReference type="Gene3D" id="2.60.120.10">
    <property type="entry name" value="Jelly Rolls"/>
    <property type="match status" value="1"/>
</dbReference>
<dbReference type="RefSeq" id="WP_089661639.1">
    <property type="nucleotide sequence ID" value="NZ_LT629745.1"/>
</dbReference>